<evidence type="ECO:0000313" key="2">
    <source>
        <dbReference type="Proteomes" id="UP001380953"/>
    </source>
</evidence>
<sequence length="261" mass="30173">MPTMQTICKIEFRKLLHRKDLWLILSMLAIPALYSIGIYTHSSVITFNGTDKEYAMSFFVNMFHFVYALYIYFFVLSLISVRSLGGEIENRNILLYTQRINERKKLYQAKVTALTAMVLGVSAVFFVFSMLMFYLFAVHRTDLISSRFMVSNEFLSLILWFLSIVLAYILTIHFSLMLSTFLKFNTAVIIFILVLIASAFMSKFPIVSFLSIHYYIEQFGALDLSDSGGALRLFGINLAVVFLYSLVCKQVGVRRFERRDL</sequence>
<comment type="caution">
    <text evidence="1">The sequence shown here is derived from an EMBL/GenBank/DDBJ whole genome shotgun (WGS) entry which is preliminary data.</text>
</comment>
<proteinExistence type="predicted"/>
<dbReference type="EMBL" id="JBBKAR010000016">
    <property type="protein sequence ID" value="MEJ8303372.1"/>
    <property type="molecule type" value="Genomic_DNA"/>
</dbReference>
<name>A0ACC6P902_9BACL</name>
<dbReference type="Proteomes" id="UP001380953">
    <property type="component" value="Unassembled WGS sequence"/>
</dbReference>
<keyword evidence="2" id="KW-1185">Reference proteome</keyword>
<accession>A0ACC6P902</accession>
<protein>
    <submittedName>
        <fullName evidence="1">Uncharacterized protein</fullName>
    </submittedName>
</protein>
<reference evidence="1" key="1">
    <citation type="submission" date="2024-03" db="EMBL/GenBank/DDBJ databases">
        <title>Whole genome sequecning of epiphytes from Marcgravia umbellata leaves.</title>
        <authorList>
            <person name="Kumar G."/>
            <person name="Savka M.A."/>
        </authorList>
    </citation>
    <scope>NUCLEOTIDE SEQUENCE</scope>
    <source>
        <strain evidence="1">RIT_BL5</strain>
    </source>
</reference>
<evidence type="ECO:0000313" key="1">
    <source>
        <dbReference type="EMBL" id="MEJ8303372.1"/>
    </source>
</evidence>
<organism evidence="1 2">
    <name type="scientific">Saccharibacillus sacchari</name>
    <dbReference type="NCBI Taxonomy" id="456493"/>
    <lineage>
        <taxon>Bacteria</taxon>
        <taxon>Bacillati</taxon>
        <taxon>Bacillota</taxon>
        <taxon>Bacilli</taxon>
        <taxon>Bacillales</taxon>
        <taxon>Paenibacillaceae</taxon>
        <taxon>Saccharibacillus</taxon>
    </lineage>
</organism>
<gene>
    <name evidence="1" type="ORF">WKI47_05510</name>
</gene>